<evidence type="ECO:0000313" key="2">
    <source>
        <dbReference type="EMBL" id="SDG49106.1"/>
    </source>
</evidence>
<name>A0A1G7UNM2_9BURK</name>
<evidence type="ECO:0000313" key="3">
    <source>
        <dbReference type="Proteomes" id="UP000199706"/>
    </source>
</evidence>
<keyword evidence="1" id="KW-0812">Transmembrane</keyword>
<protein>
    <submittedName>
        <fullName evidence="2">Uncharacterized protein</fullName>
    </submittedName>
</protein>
<dbReference type="AlphaFoldDB" id="A0A1G7UNM2"/>
<feature type="transmembrane region" description="Helical" evidence="1">
    <location>
        <begin position="20"/>
        <end position="42"/>
    </location>
</feature>
<organism evidence="2 3">
    <name type="scientific">Paraburkholderia phenazinium</name>
    <dbReference type="NCBI Taxonomy" id="60549"/>
    <lineage>
        <taxon>Bacteria</taxon>
        <taxon>Pseudomonadati</taxon>
        <taxon>Pseudomonadota</taxon>
        <taxon>Betaproteobacteria</taxon>
        <taxon>Burkholderiales</taxon>
        <taxon>Burkholderiaceae</taxon>
        <taxon>Paraburkholderia</taxon>
    </lineage>
</organism>
<gene>
    <name evidence="2" type="ORF">SAMN05216466_103536</name>
</gene>
<accession>A0A1G7UNM2</accession>
<evidence type="ECO:0000256" key="1">
    <source>
        <dbReference type="SAM" id="Phobius"/>
    </source>
</evidence>
<dbReference type="EMBL" id="FNCJ01000003">
    <property type="protein sequence ID" value="SDG49106.1"/>
    <property type="molecule type" value="Genomic_DNA"/>
</dbReference>
<proteinExistence type="predicted"/>
<sequence>MFDLLRFVESQKNVDRVMAWCGYGTCVLCAVMTVVICIAIIIEHG</sequence>
<dbReference type="Proteomes" id="UP000199706">
    <property type="component" value="Unassembled WGS sequence"/>
</dbReference>
<reference evidence="2 3" key="1">
    <citation type="submission" date="2016-10" db="EMBL/GenBank/DDBJ databases">
        <authorList>
            <person name="de Groot N.N."/>
        </authorList>
    </citation>
    <scope>NUCLEOTIDE SEQUENCE [LARGE SCALE GENOMIC DNA]</scope>
    <source>
        <strain evidence="2 3">LMG 2247</strain>
    </source>
</reference>
<keyword evidence="1" id="KW-1133">Transmembrane helix</keyword>
<keyword evidence="1" id="KW-0472">Membrane</keyword>